<accession>A0AAN7B754</accession>
<feature type="compositionally biased region" description="Basic residues" evidence="1">
    <location>
        <begin position="63"/>
        <end position="72"/>
    </location>
</feature>
<reference evidence="2" key="2">
    <citation type="submission" date="2023-05" db="EMBL/GenBank/DDBJ databases">
        <authorList>
            <consortium name="Lawrence Berkeley National Laboratory"/>
            <person name="Steindorff A."/>
            <person name="Hensen N."/>
            <person name="Bonometti L."/>
            <person name="Westerberg I."/>
            <person name="Brannstrom I.O."/>
            <person name="Guillou S."/>
            <person name="Cros-Aarteil S."/>
            <person name="Calhoun S."/>
            <person name="Haridas S."/>
            <person name="Kuo A."/>
            <person name="Mondo S."/>
            <person name="Pangilinan J."/>
            <person name="Riley R."/>
            <person name="Labutti K."/>
            <person name="Andreopoulos B."/>
            <person name="Lipzen A."/>
            <person name="Chen C."/>
            <person name="Yanf M."/>
            <person name="Daum C."/>
            <person name="Ng V."/>
            <person name="Clum A."/>
            <person name="Ohm R."/>
            <person name="Martin F."/>
            <person name="Silar P."/>
            <person name="Natvig D."/>
            <person name="Lalanne C."/>
            <person name="Gautier V."/>
            <person name="Ament-Velasquez S.L."/>
            <person name="Kruys A."/>
            <person name="Hutchinson M.I."/>
            <person name="Powell A.J."/>
            <person name="Barry K."/>
            <person name="Miller A.N."/>
            <person name="Grigoriev I.V."/>
            <person name="Debuchy R."/>
            <person name="Gladieux P."/>
            <person name="Thoren M.H."/>
            <person name="Johannesson H."/>
        </authorList>
    </citation>
    <scope>NUCLEOTIDE SEQUENCE</scope>
    <source>
        <strain evidence="2">PSN293</strain>
    </source>
</reference>
<dbReference type="AlphaFoldDB" id="A0AAN7B754"/>
<keyword evidence="3" id="KW-1185">Reference proteome</keyword>
<organism evidence="2 3">
    <name type="scientific">Rhypophila decipiens</name>
    <dbReference type="NCBI Taxonomy" id="261697"/>
    <lineage>
        <taxon>Eukaryota</taxon>
        <taxon>Fungi</taxon>
        <taxon>Dikarya</taxon>
        <taxon>Ascomycota</taxon>
        <taxon>Pezizomycotina</taxon>
        <taxon>Sordariomycetes</taxon>
        <taxon>Sordariomycetidae</taxon>
        <taxon>Sordariales</taxon>
        <taxon>Naviculisporaceae</taxon>
        <taxon>Rhypophila</taxon>
    </lineage>
</organism>
<sequence>MSIFAERILPTVVASSSKMISTISTTISSLFKRVISANVSQRMMIHADSPKDLAPICTQRRDKGAKRPKRSVQFKEPLEQGPSQEQQDCAKPRNASKAAYEGDWHPDQWFGLVPNPPRRIRSILKKTGPVVIDKRKPYNACQSVICQKCRKGGSRWFHKHGGLEMLNDSLKKREVEKPKVEEPKMAWECQLETTDVRYFVCFALIFTGICLMAADGTLSRLFARPSGIEDDFWEC</sequence>
<feature type="region of interest" description="Disordered" evidence="1">
    <location>
        <begin position="50"/>
        <end position="97"/>
    </location>
</feature>
<reference evidence="2" key="1">
    <citation type="journal article" date="2023" name="Mol. Phylogenet. Evol.">
        <title>Genome-scale phylogeny and comparative genomics of the fungal order Sordariales.</title>
        <authorList>
            <person name="Hensen N."/>
            <person name="Bonometti L."/>
            <person name="Westerberg I."/>
            <person name="Brannstrom I.O."/>
            <person name="Guillou S."/>
            <person name="Cros-Aarteil S."/>
            <person name="Calhoun S."/>
            <person name="Haridas S."/>
            <person name="Kuo A."/>
            <person name="Mondo S."/>
            <person name="Pangilinan J."/>
            <person name="Riley R."/>
            <person name="LaButti K."/>
            <person name="Andreopoulos B."/>
            <person name="Lipzen A."/>
            <person name="Chen C."/>
            <person name="Yan M."/>
            <person name="Daum C."/>
            <person name="Ng V."/>
            <person name="Clum A."/>
            <person name="Steindorff A."/>
            <person name="Ohm R.A."/>
            <person name="Martin F."/>
            <person name="Silar P."/>
            <person name="Natvig D.O."/>
            <person name="Lalanne C."/>
            <person name="Gautier V."/>
            <person name="Ament-Velasquez S.L."/>
            <person name="Kruys A."/>
            <person name="Hutchinson M.I."/>
            <person name="Powell A.J."/>
            <person name="Barry K."/>
            <person name="Miller A.N."/>
            <person name="Grigoriev I.V."/>
            <person name="Debuchy R."/>
            <person name="Gladieux P."/>
            <person name="Hiltunen Thoren M."/>
            <person name="Johannesson H."/>
        </authorList>
    </citation>
    <scope>NUCLEOTIDE SEQUENCE</scope>
    <source>
        <strain evidence="2">PSN293</strain>
    </source>
</reference>
<evidence type="ECO:0000313" key="3">
    <source>
        <dbReference type="Proteomes" id="UP001301769"/>
    </source>
</evidence>
<protein>
    <submittedName>
        <fullName evidence="2">Uncharacterized protein</fullName>
    </submittedName>
</protein>
<evidence type="ECO:0000313" key="2">
    <source>
        <dbReference type="EMBL" id="KAK4212557.1"/>
    </source>
</evidence>
<dbReference type="Proteomes" id="UP001301769">
    <property type="component" value="Unassembled WGS sequence"/>
</dbReference>
<proteinExistence type="predicted"/>
<name>A0AAN7B754_9PEZI</name>
<gene>
    <name evidence="2" type="ORF">QBC37DRAFT_465732</name>
</gene>
<dbReference type="EMBL" id="MU858125">
    <property type="protein sequence ID" value="KAK4212557.1"/>
    <property type="molecule type" value="Genomic_DNA"/>
</dbReference>
<evidence type="ECO:0000256" key="1">
    <source>
        <dbReference type="SAM" id="MobiDB-lite"/>
    </source>
</evidence>
<comment type="caution">
    <text evidence="2">The sequence shown here is derived from an EMBL/GenBank/DDBJ whole genome shotgun (WGS) entry which is preliminary data.</text>
</comment>